<evidence type="ECO:0000259" key="7">
    <source>
        <dbReference type="Pfam" id="PF04676"/>
    </source>
</evidence>
<evidence type="ECO:0000259" key="9">
    <source>
        <dbReference type="Pfam" id="PF06632"/>
    </source>
</evidence>
<feature type="compositionally biased region" description="Polar residues" evidence="6">
    <location>
        <begin position="236"/>
        <end position="247"/>
    </location>
</feature>
<dbReference type="AlphaFoldDB" id="A0A5N6R0U1"/>
<dbReference type="InterPro" id="IPR006768">
    <property type="entry name" value="Cwf19-like_C_dom-1"/>
</dbReference>
<evidence type="ECO:0000256" key="2">
    <source>
        <dbReference type="ARBA" id="ARBA00006795"/>
    </source>
</evidence>
<dbReference type="InterPro" id="IPR053961">
    <property type="entry name" value="XRCC4_N"/>
</dbReference>
<name>A0A5N6R0U1_9ROSI</name>
<feature type="region of interest" description="Disordered" evidence="6">
    <location>
        <begin position="389"/>
        <end position="535"/>
    </location>
</feature>
<feature type="region of interest" description="Disordered" evidence="6">
    <location>
        <begin position="198"/>
        <end position="247"/>
    </location>
</feature>
<feature type="region of interest" description="Disordered" evidence="6">
    <location>
        <begin position="658"/>
        <end position="730"/>
    </location>
</feature>
<accession>A0A5N6R0U1</accession>
<keyword evidence="4" id="KW-0234">DNA repair</keyword>
<feature type="region of interest" description="Disordered" evidence="6">
    <location>
        <begin position="547"/>
        <end position="613"/>
    </location>
</feature>
<dbReference type="GO" id="GO:0000398">
    <property type="term" value="P:mRNA splicing, via spliceosome"/>
    <property type="evidence" value="ECO:0007669"/>
    <property type="project" value="TreeGrafter"/>
</dbReference>
<evidence type="ECO:0000313" key="10">
    <source>
        <dbReference type="EMBL" id="KAE8022582.1"/>
    </source>
</evidence>
<evidence type="ECO:0000313" key="11">
    <source>
        <dbReference type="Proteomes" id="UP000327013"/>
    </source>
</evidence>
<feature type="compositionally biased region" description="Basic residues" evidence="6">
    <location>
        <begin position="666"/>
        <end position="675"/>
    </location>
</feature>
<dbReference type="InterPro" id="IPR038051">
    <property type="entry name" value="XRCC4-like_N_sf"/>
</dbReference>
<feature type="compositionally biased region" description="Basic and acidic residues" evidence="6">
    <location>
        <begin position="389"/>
        <end position="399"/>
    </location>
</feature>
<evidence type="ECO:0000256" key="4">
    <source>
        <dbReference type="ARBA" id="ARBA00023204"/>
    </source>
</evidence>
<feature type="compositionally biased region" description="Polar residues" evidence="6">
    <location>
        <begin position="832"/>
        <end position="847"/>
    </location>
</feature>
<comment type="subcellular location">
    <subcellularLocation>
        <location evidence="1">Nucleus</location>
    </subcellularLocation>
</comment>
<feature type="compositionally biased region" description="Basic residues" evidence="6">
    <location>
        <begin position="432"/>
        <end position="443"/>
    </location>
</feature>
<keyword evidence="11" id="KW-1185">Reference proteome</keyword>
<evidence type="ECO:0000256" key="6">
    <source>
        <dbReference type="SAM" id="MobiDB-lite"/>
    </source>
</evidence>
<feature type="region of interest" description="Disordered" evidence="6">
    <location>
        <begin position="764"/>
        <end position="796"/>
    </location>
</feature>
<evidence type="ECO:0008006" key="12">
    <source>
        <dbReference type="Google" id="ProtNLM"/>
    </source>
</evidence>
<dbReference type="Pfam" id="PF04676">
    <property type="entry name" value="CwfJ_C_2"/>
    <property type="match status" value="1"/>
</dbReference>
<feature type="region of interest" description="Disordered" evidence="6">
    <location>
        <begin position="826"/>
        <end position="863"/>
    </location>
</feature>
<reference evidence="10 11" key="1">
    <citation type="submission" date="2019-06" db="EMBL/GenBank/DDBJ databases">
        <title>A chromosomal-level reference genome of Carpinus fangiana (Coryloideae, Betulaceae).</title>
        <authorList>
            <person name="Yang X."/>
            <person name="Wang Z."/>
            <person name="Zhang L."/>
            <person name="Hao G."/>
            <person name="Liu J."/>
            <person name="Yang Y."/>
        </authorList>
    </citation>
    <scope>NUCLEOTIDE SEQUENCE [LARGE SCALE GENOMIC DNA]</scope>
    <source>
        <strain evidence="10">Cfa_2016G</strain>
        <tissue evidence="10">Leaf</tissue>
    </source>
</reference>
<feature type="compositionally biased region" description="Basic and acidic residues" evidence="6">
    <location>
        <begin position="213"/>
        <end position="233"/>
    </location>
</feature>
<feature type="region of interest" description="Disordered" evidence="6">
    <location>
        <begin position="883"/>
        <end position="909"/>
    </location>
</feature>
<organism evidence="10 11">
    <name type="scientific">Carpinus fangiana</name>
    <dbReference type="NCBI Taxonomy" id="176857"/>
    <lineage>
        <taxon>Eukaryota</taxon>
        <taxon>Viridiplantae</taxon>
        <taxon>Streptophyta</taxon>
        <taxon>Embryophyta</taxon>
        <taxon>Tracheophyta</taxon>
        <taxon>Spermatophyta</taxon>
        <taxon>Magnoliopsida</taxon>
        <taxon>eudicotyledons</taxon>
        <taxon>Gunneridae</taxon>
        <taxon>Pentapetalae</taxon>
        <taxon>rosids</taxon>
        <taxon>fabids</taxon>
        <taxon>Fagales</taxon>
        <taxon>Betulaceae</taxon>
        <taxon>Carpinus</taxon>
    </lineage>
</organism>
<gene>
    <name evidence="10" type="ORF">FH972_008372</name>
</gene>
<dbReference type="Pfam" id="PF06632">
    <property type="entry name" value="XRCC4"/>
    <property type="match status" value="1"/>
</dbReference>
<feature type="compositionally biased region" description="Basic and acidic residues" evidence="6">
    <location>
        <begin position="690"/>
        <end position="708"/>
    </location>
</feature>
<dbReference type="FunFam" id="1.20.5.370:FF:000012">
    <property type="entry name" value="DNA repair protein XRCC4"/>
    <property type="match status" value="1"/>
</dbReference>
<dbReference type="Gene3D" id="1.20.5.370">
    <property type="match status" value="1"/>
</dbReference>
<dbReference type="InterPro" id="IPR040194">
    <property type="entry name" value="Cwf19-like"/>
</dbReference>
<dbReference type="Proteomes" id="UP000327013">
    <property type="component" value="Chromosome 3"/>
</dbReference>
<feature type="compositionally biased region" description="Polar residues" evidence="6">
    <location>
        <begin position="776"/>
        <end position="796"/>
    </location>
</feature>
<dbReference type="GO" id="GO:0071014">
    <property type="term" value="C:post-mRNA release spliceosomal complex"/>
    <property type="evidence" value="ECO:0007669"/>
    <property type="project" value="TreeGrafter"/>
</dbReference>
<evidence type="ECO:0000256" key="3">
    <source>
        <dbReference type="ARBA" id="ARBA00022763"/>
    </source>
</evidence>
<evidence type="ECO:0000256" key="5">
    <source>
        <dbReference type="ARBA" id="ARBA00023242"/>
    </source>
</evidence>
<evidence type="ECO:0000259" key="8">
    <source>
        <dbReference type="Pfam" id="PF04677"/>
    </source>
</evidence>
<feature type="compositionally biased region" description="Low complexity" evidence="6">
    <location>
        <begin position="446"/>
        <end position="455"/>
    </location>
</feature>
<dbReference type="SUPFAM" id="SSF54197">
    <property type="entry name" value="HIT-like"/>
    <property type="match status" value="1"/>
</dbReference>
<keyword evidence="3" id="KW-0227">DNA damage</keyword>
<feature type="domain" description="XRCC4 N-terminal" evidence="9">
    <location>
        <begin position="18"/>
        <end position="113"/>
    </location>
</feature>
<dbReference type="Gene3D" id="2.170.210.10">
    <property type="entry name" value="DNA double-strand break repair and VJ recombination XRCC4, N-terminal"/>
    <property type="match status" value="1"/>
</dbReference>
<dbReference type="Pfam" id="PF04677">
    <property type="entry name" value="CwfJ_C_1"/>
    <property type="match status" value="1"/>
</dbReference>
<dbReference type="PANTHER" id="PTHR12072">
    <property type="entry name" value="CWF19, CELL CYCLE CONTROL PROTEIN"/>
    <property type="match status" value="1"/>
</dbReference>
<dbReference type="InterPro" id="IPR036265">
    <property type="entry name" value="HIT-like_sf"/>
</dbReference>
<evidence type="ECO:0000256" key="1">
    <source>
        <dbReference type="ARBA" id="ARBA00004123"/>
    </source>
</evidence>
<dbReference type="OrthoDB" id="2113965at2759"/>
<comment type="similarity">
    <text evidence="2">Belongs to the CWF19 family.</text>
</comment>
<feature type="compositionally biased region" description="Basic and acidic residues" evidence="6">
    <location>
        <begin position="490"/>
        <end position="511"/>
    </location>
</feature>
<dbReference type="EMBL" id="CM017323">
    <property type="protein sequence ID" value="KAE8022582.1"/>
    <property type="molecule type" value="Genomic_DNA"/>
</dbReference>
<dbReference type="InterPro" id="IPR014751">
    <property type="entry name" value="XRCC4-like_C"/>
</dbReference>
<keyword evidence="5" id="KW-0539">Nucleus</keyword>
<dbReference type="InterPro" id="IPR006767">
    <property type="entry name" value="Cwf19-like_C_dom-2"/>
</dbReference>
<feature type="compositionally biased region" description="Basic and acidic residues" evidence="6">
    <location>
        <begin position="849"/>
        <end position="863"/>
    </location>
</feature>
<sequence length="1146" mass="130672">MDSTRHTCLKLHPQQGEPIFVKGTWFHAGFDLSITDGLHTWICHASEEEVRERAAQWDQPVPEYVELAERYLGFQQPGSVYRFADAGDGNQRLSWTFEKEGTTLEWRWKCQPSPNSKEITVGILDFLMDANIRLSEEVVRKTQSFERLKVEAEKCIAHSEKINDEKVEFENAIYAKFLGVLNSKKAKLRELRDQISNKKAAGKLPAEEEEDSTDKTESFESGSDDDKSGDEPAKNVTGTSKDVVTTNYPTHDSQIAEQNCSANGCFPRLPTAASSLRHNRIEHCQSPTSVPALSPETLLRRCSAAQPTAQHFKQLGSTACHRRPQRQPTEDIAAPCIRSPLRTDCRGSTRTTPLQRPYFQLTNHTAPTAPLRTMLSGLKFIPRDKIEKAQDDDSDDFIKERKKSGSRKEKHRLKRKSSRYRSSSDDEDVERIRKRSSKKKKKWYSSDEYSLSESEGSLDEEEMKDRDKRKGRRKHKRSNDDPSGDEDSDKTEKRSRCKEDGRRRSKERVGQEDAAGEDLSDGGRGTTNSLKEEMEVVRKEMGLEWMLRPAEKRGEGPVMTVDNQSEEIPTEEVKKANPRELNPYLKDDGSGYPEETDGSKSTGDRLLSSSVVGDGGASWRLKALKRAREQADREGRKLDEVVEERWGSLGQLTVSVASRRAAPSHAHLHAIKDRKRGLTEERSTSSGKESQMDVKKKNDAHYLKDVSFQHHKMREPKVQDSLSWGKRKSQNLSSKDAGLISAAVSSINKFSNDGSFMHEVFQQQNNDPGGFVESESVLSRMTQTSEGSAPNNDGLSANQLAAKAIQLRMKGKHEEANKLQQEAEKIRANQGAGDNSIRQQNKGSSSRYIMKDRSVQQKKDEDDTDMHLARKIMQNKQFTTYGQADDEYDFEDGPRRKAQQKAGGNEQKVKKNMSRLLTQQERCVFCFENPKGPKHLIVSIANFTYLMLPHRQSVVPGHCCIVPLQHESATRTVDNNVWEEIRNFKKCLILMFDKQEKDVVFLETVMGLAQQRCHCLIECIPLPREIAEEAPLYFKQEIDEATSWWSQHHAKKLIDTSEKGLRGSIPKNFPYFHVEFGLRKGFVHVIDDETQFKSSFGLNVIRGMLKLPEEDMHRRRRYDSVEVQREAVKSFVKDWEPFDWTKQLHS</sequence>
<feature type="domain" description="Cwf19-like protein C-terminal" evidence="7">
    <location>
        <begin position="1045"/>
        <end position="1141"/>
    </location>
</feature>
<protein>
    <recommendedName>
        <fullName evidence="12">Cwf19-like C-terminal domain-containing protein</fullName>
    </recommendedName>
</protein>
<feature type="domain" description="Cwf19-like C-terminal" evidence="8">
    <location>
        <begin position="911"/>
        <end position="1035"/>
    </location>
</feature>
<proteinExistence type="inferred from homology"/>
<dbReference type="PANTHER" id="PTHR12072:SF5">
    <property type="entry name" value="CWF19-LIKE PROTEIN 2"/>
    <property type="match status" value="1"/>
</dbReference>
<feature type="compositionally biased region" description="Basic residues" evidence="6">
    <location>
        <begin position="400"/>
        <end position="419"/>
    </location>
</feature>
<dbReference type="GO" id="GO:0006303">
    <property type="term" value="P:double-strand break repair via nonhomologous end joining"/>
    <property type="evidence" value="ECO:0007669"/>
    <property type="project" value="UniProtKB-ARBA"/>
</dbReference>
<dbReference type="SUPFAM" id="SSF58022">
    <property type="entry name" value="XRCC4, C-terminal oligomerization domain"/>
    <property type="match status" value="1"/>
</dbReference>